<keyword evidence="5 7" id="KW-1133">Transmembrane helix</keyword>
<feature type="transmembrane region" description="Helical" evidence="7">
    <location>
        <begin position="178"/>
        <end position="200"/>
    </location>
</feature>
<evidence type="ECO:0000313" key="9">
    <source>
        <dbReference type="Proteomes" id="UP001162162"/>
    </source>
</evidence>
<dbReference type="SUPFAM" id="SSF103473">
    <property type="entry name" value="MFS general substrate transporter"/>
    <property type="match status" value="1"/>
</dbReference>
<evidence type="ECO:0000256" key="7">
    <source>
        <dbReference type="SAM" id="Phobius"/>
    </source>
</evidence>
<evidence type="ECO:0000256" key="4">
    <source>
        <dbReference type="ARBA" id="ARBA00022692"/>
    </source>
</evidence>
<feature type="transmembrane region" description="Helical" evidence="7">
    <location>
        <begin position="206"/>
        <end position="227"/>
    </location>
</feature>
<feature type="transmembrane region" description="Helical" evidence="7">
    <location>
        <begin position="76"/>
        <end position="99"/>
    </location>
</feature>
<keyword evidence="6 7" id="KW-0472">Membrane</keyword>
<dbReference type="Gene3D" id="1.20.1250.20">
    <property type="entry name" value="MFS general substrate transporter like domains"/>
    <property type="match status" value="1"/>
</dbReference>
<feature type="transmembrane region" description="Helical" evidence="7">
    <location>
        <begin position="248"/>
        <end position="268"/>
    </location>
</feature>
<evidence type="ECO:0000256" key="3">
    <source>
        <dbReference type="ARBA" id="ARBA00022448"/>
    </source>
</evidence>
<proteinExistence type="inferred from homology"/>
<name>A0AAV8YCG0_9CUCU</name>
<feature type="transmembrane region" description="Helical" evidence="7">
    <location>
        <begin position="333"/>
        <end position="350"/>
    </location>
</feature>
<feature type="transmembrane region" description="Helical" evidence="7">
    <location>
        <begin position="34"/>
        <end position="56"/>
    </location>
</feature>
<evidence type="ECO:0000256" key="1">
    <source>
        <dbReference type="ARBA" id="ARBA00004141"/>
    </source>
</evidence>
<evidence type="ECO:0000256" key="2">
    <source>
        <dbReference type="ARBA" id="ARBA00007965"/>
    </source>
</evidence>
<comment type="subcellular location">
    <subcellularLocation>
        <location evidence="1">Membrane</location>
        <topology evidence="1">Multi-pass membrane protein</topology>
    </subcellularLocation>
</comment>
<gene>
    <name evidence="8" type="ORF">NQ318_007586</name>
</gene>
<dbReference type="PANTHER" id="PTHR10332:SF88">
    <property type="entry name" value="EQUILIBRATIVE NUCLEOSIDE TRANSPORTER 1, ISOFORM A"/>
    <property type="match status" value="1"/>
</dbReference>
<sequence>MMEKKVALSITEVKKRSGREIEKVLGKYWSPRQILFRAYFIFSSWSHAFFAIHYWMDKFRNISADATDATQRTSLQSHFASASTVCNSIPFTISMLISTRYGHKIKARKRVLWSLILMTICFMIATCFIKINTDSWQTLFFIVTMATLATINALNATLEIGSLVLLAKFPPSFMNMYLLGEGFSGIFNSSLQVITLAIGTSTTASALLYFVFGTFTMLFSSILFHFTKYNKYYMHFINNSVEDTKKDVLPFSEVKALLKVVWPIVLAFQLMDLAKRPTHTAITSLVVSENFGSGSSWSDVYFVPVVTFLYSDVTTLLGRIIASKINKEFKTSYLSIFMFLRILVFVPLFFLCNAQPRNHLPVLIPHDWQYIVILGIFSLSNGYLFNMIFLNISKVVEPDKREDAYMVFMTVICSTGALLSPVGLFAVDIL</sequence>
<comment type="similarity">
    <text evidence="2">Belongs to the SLC29A/ENT transporter (TC 2.A.57) family.</text>
</comment>
<comment type="caution">
    <text evidence="8">The sequence shown here is derived from an EMBL/GenBank/DDBJ whole genome shotgun (WGS) entry which is preliminary data.</text>
</comment>
<feature type="transmembrane region" description="Helical" evidence="7">
    <location>
        <begin position="111"/>
        <end position="133"/>
    </location>
</feature>
<evidence type="ECO:0000256" key="5">
    <source>
        <dbReference type="ARBA" id="ARBA00022989"/>
    </source>
</evidence>
<reference evidence="8" key="1">
    <citation type="journal article" date="2023" name="Insect Mol. Biol.">
        <title>Genome sequencing provides insights into the evolution of gene families encoding plant cell wall-degrading enzymes in longhorned beetles.</title>
        <authorList>
            <person name="Shin N.R."/>
            <person name="Okamura Y."/>
            <person name="Kirsch R."/>
            <person name="Pauchet Y."/>
        </authorList>
    </citation>
    <scope>NUCLEOTIDE SEQUENCE</scope>
    <source>
        <strain evidence="8">AMC_N1</strain>
    </source>
</reference>
<feature type="transmembrane region" description="Helical" evidence="7">
    <location>
        <begin position="301"/>
        <end position="321"/>
    </location>
</feature>
<evidence type="ECO:0000313" key="8">
    <source>
        <dbReference type="EMBL" id="KAJ8948582.1"/>
    </source>
</evidence>
<dbReference type="AlphaFoldDB" id="A0AAV8YCG0"/>
<dbReference type="InterPro" id="IPR036259">
    <property type="entry name" value="MFS_trans_sf"/>
</dbReference>
<dbReference type="InterPro" id="IPR002259">
    <property type="entry name" value="Eqnu_transpt"/>
</dbReference>
<organism evidence="8 9">
    <name type="scientific">Aromia moschata</name>
    <dbReference type="NCBI Taxonomy" id="1265417"/>
    <lineage>
        <taxon>Eukaryota</taxon>
        <taxon>Metazoa</taxon>
        <taxon>Ecdysozoa</taxon>
        <taxon>Arthropoda</taxon>
        <taxon>Hexapoda</taxon>
        <taxon>Insecta</taxon>
        <taxon>Pterygota</taxon>
        <taxon>Neoptera</taxon>
        <taxon>Endopterygota</taxon>
        <taxon>Coleoptera</taxon>
        <taxon>Polyphaga</taxon>
        <taxon>Cucujiformia</taxon>
        <taxon>Chrysomeloidea</taxon>
        <taxon>Cerambycidae</taxon>
        <taxon>Cerambycinae</taxon>
        <taxon>Callichromatini</taxon>
        <taxon>Aromia</taxon>
    </lineage>
</organism>
<evidence type="ECO:0000256" key="6">
    <source>
        <dbReference type="ARBA" id="ARBA00023136"/>
    </source>
</evidence>
<dbReference type="Proteomes" id="UP001162162">
    <property type="component" value="Unassembled WGS sequence"/>
</dbReference>
<dbReference type="Pfam" id="PF01733">
    <property type="entry name" value="Nucleoside_tran"/>
    <property type="match status" value="2"/>
</dbReference>
<dbReference type="PANTHER" id="PTHR10332">
    <property type="entry name" value="EQUILIBRATIVE NUCLEOSIDE TRANSPORTER"/>
    <property type="match status" value="1"/>
</dbReference>
<dbReference type="EMBL" id="JAPWTK010000134">
    <property type="protein sequence ID" value="KAJ8948582.1"/>
    <property type="molecule type" value="Genomic_DNA"/>
</dbReference>
<keyword evidence="3" id="KW-0813">Transport</keyword>
<feature type="transmembrane region" description="Helical" evidence="7">
    <location>
        <begin position="404"/>
        <end position="427"/>
    </location>
</feature>
<feature type="transmembrane region" description="Helical" evidence="7">
    <location>
        <begin position="139"/>
        <end position="166"/>
    </location>
</feature>
<feature type="transmembrane region" description="Helical" evidence="7">
    <location>
        <begin position="370"/>
        <end position="392"/>
    </location>
</feature>
<protein>
    <submittedName>
        <fullName evidence="8">Uncharacterized protein</fullName>
    </submittedName>
</protein>
<keyword evidence="9" id="KW-1185">Reference proteome</keyword>
<dbReference type="GO" id="GO:0005886">
    <property type="term" value="C:plasma membrane"/>
    <property type="evidence" value="ECO:0007669"/>
    <property type="project" value="TreeGrafter"/>
</dbReference>
<keyword evidence="4 7" id="KW-0812">Transmembrane</keyword>
<dbReference type="GO" id="GO:0005337">
    <property type="term" value="F:nucleoside transmembrane transporter activity"/>
    <property type="evidence" value="ECO:0007669"/>
    <property type="project" value="InterPro"/>
</dbReference>
<accession>A0AAV8YCG0</accession>